<dbReference type="RefSeq" id="WP_237383400.1">
    <property type="nucleotide sequence ID" value="NZ_CP071793.1"/>
</dbReference>
<sequence>MTAVHLCIPVYDEREWLPDTLAGLASQEWDRSEEPFEVWVCVNQGPQTPERIRDANRETLHWLERTRGHWPFRLHVLDATSPPAAPDAREAGVGWARRHLFRQVVARVGTDFIGVSLDADTHLEPNYLGEVVRAFARHPNAVGLAAPFYHRLPQDPQQQLNLLRYELYIRYYQINLWRIGSPYAFVALGSAMAFCGWAYAAARGFPVRAAGEDFYLLQALRKIGPLIRWIDSRVYPASRPSERVPFGTGILVAEEDLGLQRRRFPFFAPSSFELLGRTYAMLPDFFRVHRELPIGDFLERELKGYGAFDRMRGNFKDERRFVKAWHERVDGLRILQMLRFFEPQREPSAALDAERLGALFEGADDALRQDAFSERNLAELDVLRDRLCRWEARFQRRFMADWKADARW</sequence>
<keyword evidence="2" id="KW-1185">Reference proteome</keyword>
<dbReference type="InterPro" id="IPR050834">
    <property type="entry name" value="Glycosyltransf_2"/>
</dbReference>
<proteinExistence type="predicted"/>
<accession>A0A8A4TVV1</accession>
<evidence type="ECO:0008006" key="3">
    <source>
        <dbReference type="Google" id="ProtNLM"/>
    </source>
</evidence>
<evidence type="ECO:0000313" key="1">
    <source>
        <dbReference type="EMBL" id="QTD53298.1"/>
    </source>
</evidence>
<protein>
    <recommendedName>
        <fullName evidence="3">Glycosyltransferase 2-like domain-containing protein</fullName>
    </recommendedName>
</protein>
<name>A0A8A4TVV1_SULCO</name>
<dbReference type="EMBL" id="CP071793">
    <property type="protein sequence ID" value="QTD53298.1"/>
    <property type="molecule type" value="Genomic_DNA"/>
</dbReference>
<dbReference type="AlphaFoldDB" id="A0A8A4TVV1"/>
<evidence type="ECO:0000313" key="2">
    <source>
        <dbReference type="Proteomes" id="UP000663929"/>
    </source>
</evidence>
<dbReference type="InterPro" id="IPR029044">
    <property type="entry name" value="Nucleotide-diphossugar_trans"/>
</dbReference>
<organism evidence="1 2">
    <name type="scientific">Sulfidibacter corallicola</name>
    <dbReference type="NCBI Taxonomy" id="2818388"/>
    <lineage>
        <taxon>Bacteria</taxon>
        <taxon>Pseudomonadati</taxon>
        <taxon>Acidobacteriota</taxon>
        <taxon>Holophagae</taxon>
        <taxon>Acanthopleuribacterales</taxon>
        <taxon>Acanthopleuribacteraceae</taxon>
        <taxon>Sulfidibacter</taxon>
    </lineage>
</organism>
<dbReference type="PANTHER" id="PTHR43685:SF14">
    <property type="entry name" value="GLYCOSYLTRANSFERASE 2-LIKE DOMAIN-CONTAINING PROTEIN"/>
    <property type="match status" value="1"/>
</dbReference>
<dbReference type="Gene3D" id="3.90.550.10">
    <property type="entry name" value="Spore Coat Polysaccharide Biosynthesis Protein SpsA, Chain A"/>
    <property type="match status" value="1"/>
</dbReference>
<dbReference type="Proteomes" id="UP000663929">
    <property type="component" value="Chromosome"/>
</dbReference>
<reference evidence="1" key="1">
    <citation type="submission" date="2021-03" db="EMBL/GenBank/DDBJ databases">
        <title>Acanthopleuribacteraceae sp. M133.</title>
        <authorList>
            <person name="Wang G."/>
        </authorList>
    </citation>
    <scope>NUCLEOTIDE SEQUENCE</scope>
    <source>
        <strain evidence="1">M133</strain>
    </source>
</reference>
<gene>
    <name evidence="1" type="ORF">J3U87_12655</name>
</gene>
<dbReference type="PANTHER" id="PTHR43685">
    <property type="entry name" value="GLYCOSYLTRANSFERASE"/>
    <property type="match status" value="1"/>
</dbReference>
<dbReference type="SUPFAM" id="SSF53448">
    <property type="entry name" value="Nucleotide-diphospho-sugar transferases"/>
    <property type="match status" value="1"/>
</dbReference>
<dbReference type="KEGG" id="scor:J3U87_12655"/>